<evidence type="ECO:0008006" key="3">
    <source>
        <dbReference type="Google" id="ProtNLM"/>
    </source>
</evidence>
<gene>
    <name evidence="1" type="ORF">ABIG07_000927</name>
</gene>
<name>A0ABV4FK73_9BRAD</name>
<dbReference type="Proteomes" id="UP001565369">
    <property type="component" value="Unassembled WGS sequence"/>
</dbReference>
<organism evidence="1 2">
    <name type="scientific">Bradyrhizobium ottawaense</name>
    <dbReference type="NCBI Taxonomy" id="931866"/>
    <lineage>
        <taxon>Bacteria</taxon>
        <taxon>Pseudomonadati</taxon>
        <taxon>Pseudomonadota</taxon>
        <taxon>Alphaproteobacteria</taxon>
        <taxon>Hyphomicrobiales</taxon>
        <taxon>Nitrobacteraceae</taxon>
        <taxon>Bradyrhizobium</taxon>
    </lineage>
</organism>
<evidence type="ECO:0000313" key="1">
    <source>
        <dbReference type="EMBL" id="MEY9451979.1"/>
    </source>
</evidence>
<protein>
    <recommendedName>
        <fullName evidence="3">KTSC domain-containing protein</fullName>
    </recommendedName>
</protein>
<accession>A0ABV4FK73</accession>
<evidence type="ECO:0000313" key="2">
    <source>
        <dbReference type="Proteomes" id="UP001565369"/>
    </source>
</evidence>
<dbReference type="RefSeq" id="WP_028144426.1">
    <property type="nucleotide sequence ID" value="NZ_AP021854.1"/>
</dbReference>
<proteinExistence type="predicted"/>
<comment type="caution">
    <text evidence="1">The sequence shown here is derived from an EMBL/GenBank/DDBJ whole genome shotgun (WGS) entry which is preliminary data.</text>
</comment>
<sequence length="73" mass="8171">MKRHAMSKNFGNGAGHVLRRHNSAVLVFSWHGKPDGSARYVEQVNCYARNGVEYPSLASLLRAVEAEHAYKET</sequence>
<dbReference type="EMBL" id="JBGBZJ010000003">
    <property type="protein sequence ID" value="MEY9451979.1"/>
    <property type="molecule type" value="Genomic_DNA"/>
</dbReference>
<reference evidence="1 2" key="1">
    <citation type="submission" date="2024-07" db="EMBL/GenBank/DDBJ databases">
        <title>Genomic Encyclopedia of Type Strains, Phase V (KMG-V): Genome sequencing to study the core and pangenomes of soil and plant-associated prokaryotes.</title>
        <authorList>
            <person name="Whitman W."/>
        </authorList>
    </citation>
    <scope>NUCLEOTIDE SEQUENCE [LARGE SCALE GENOMIC DNA]</scope>
    <source>
        <strain evidence="1 2">USDA 152</strain>
    </source>
</reference>
<keyword evidence="2" id="KW-1185">Reference proteome</keyword>